<evidence type="ECO:0000256" key="11">
    <source>
        <dbReference type="PIRSR" id="PIRSR000168-1"/>
    </source>
</evidence>
<dbReference type="InterPro" id="IPR046373">
    <property type="entry name" value="Acyl-CoA_Oxase/DH_mid-dom_sf"/>
</dbReference>
<evidence type="ECO:0000256" key="12">
    <source>
        <dbReference type="PIRSR" id="PIRSR000168-2"/>
    </source>
</evidence>
<dbReference type="EMBL" id="BQFW01000011">
    <property type="protein sequence ID" value="GJJ75805.1"/>
    <property type="molecule type" value="Genomic_DNA"/>
</dbReference>
<keyword evidence="9" id="KW-0576">Peroxisome</keyword>
<evidence type="ECO:0000256" key="3">
    <source>
        <dbReference type="ARBA" id="ARBA00006288"/>
    </source>
</evidence>
<evidence type="ECO:0000256" key="9">
    <source>
        <dbReference type="ARBA" id="ARBA00023140"/>
    </source>
</evidence>
<sequence>MPPFIPPLADPSKTVSSLVAERALVSFPIEPLTQFLHGANLDPQRKIRNLLEQDPVFSNADKPFLSREKMYVRSLEKAAKLVEMRKKNNWSDEDMMRAMMMVGDSTPQFLHEALFIPTLRTQLSDEQQKIWLPKAVNYEIFGCYAQTELAHGSNLRKLETTATFIPETDEFEIDTPTINAMKWWPGALAQTSTHCAIYARLILHGKDYGVHPFLLQIRAPGTHAPMPNIEIGNLGNKIGFNTIDNGFMRVHKVRIPREQMMMRNSKVTREGVYVPAKNAKMNYSTMVAIRANIVKNAGYALGQALTIAIRYSMVRVQGGDRIPSQKGEELKIIDHGMQRFRLTTSLALSYAMLMTGRVMTDLHKRNLKNVVQGEVGLMAEVHATSSGLKALTSDLATAQMEDARRACGGHGYAWCGGIVDILTTTLQDVTVEGENTILHLQTSRWLLKTVLQAKKTNDLSMVPSGLRSALAGNHVIEDEKSTIVPGQPISGETLIAAFWHREARVLQEVVLQILKDGAGEEAMAKSQVQMVELSRTHGEGMLVRNFYEAIAQQEQVIRNEHKADPTKGYLPVLKMLCELHAIHRLIEQSGDFLEDGYVSRRQLNWCKDRRSQLIDLLRYEIIGLVDAFDISDNQLNSAIGRKDGRVYESLYEWAKYGMTIMEKGSQGGVLGFDEVMKDVLAEGRRLNGVATSKL</sequence>
<dbReference type="FunFam" id="1.10.540.10:FF:000015">
    <property type="entry name" value="Acyl-coenzyme A oxidase"/>
    <property type="match status" value="1"/>
</dbReference>
<organism evidence="16 17">
    <name type="scientific">Entomortierella parvispora</name>
    <dbReference type="NCBI Taxonomy" id="205924"/>
    <lineage>
        <taxon>Eukaryota</taxon>
        <taxon>Fungi</taxon>
        <taxon>Fungi incertae sedis</taxon>
        <taxon>Mucoromycota</taxon>
        <taxon>Mortierellomycotina</taxon>
        <taxon>Mortierellomycetes</taxon>
        <taxon>Mortierellales</taxon>
        <taxon>Mortierellaceae</taxon>
        <taxon>Entomortierella</taxon>
    </lineage>
</organism>
<dbReference type="GO" id="GO:0005504">
    <property type="term" value="F:fatty acid binding"/>
    <property type="evidence" value="ECO:0007669"/>
    <property type="project" value="TreeGrafter"/>
</dbReference>
<evidence type="ECO:0000313" key="16">
    <source>
        <dbReference type="EMBL" id="GJJ75805.1"/>
    </source>
</evidence>
<dbReference type="Pfam" id="PF14749">
    <property type="entry name" value="Acyl-CoA_ox_N"/>
    <property type="match status" value="1"/>
</dbReference>
<comment type="similarity">
    <text evidence="3 10">Belongs to the acyl-CoA oxidase family.</text>
</comment>
<evidence type="ECO:0000256" key="5">
    <source>
        <dbReference type="ARBA" id="ARBA00022827"/>
    </source>
</evidence>
<dbReference type="Gene3D" id="1.20.140.10">
    <property type="entry name" value="Butyryl-CoA Dehydrogenase, subunit A, domain 3"/>
    <property type="match status" value="2"/>
</dbReference>
<dbReference type="InterPro" id="IPR036250">
    <property type="entry name" value="AcylCo_DH-like_C"/>
</dbReference>
<name>A0A9P3LZC6_9FUNG</name>
<dbReference type="InterPro" id="IPR012258">
    <property type="entry name" value="Acyl-CoA_oxidase"/>
</dbReference>
<dbReference type="GO" id="GO:0003997">
    <property type="term" value="F:acyl-CoA oxidase activity"/>
    <property type="evidence" value="ECO:0007669"/>
    <property type="project" value="InterPro"/>
</dbReference>
<dbReference type="GO" id="GO:0071949">
    <property type="term" value="F:FAD binding"/>
    <property type="evidence" value="ECO:0007669"/>
    <property type="project" value="InterPro"/>
</dbReference>
<evidence type="ECO:0000256" key="6">
    <source>
        <dbReference type="ARBA" id="ARBA00022832"/>
    </source>
</evidence>
<dbReference type="InterPro" id="IPR037069">
    <property type="entry name" value="AcylCoA_DH/ox_N_sf"/>
</dbReference>
<evidence type="ECO:0000259" key="13">
    <source>
        <dbReference type="Pfam" id="PF01756"/>
    </source>
</evidence>
<evidence type="ECO:0000256" key="1">
    <source>
        <dbReference type="ARBA" id="ARBA00001974"/>
    </source>
</evidence>
<dbReference type="PIRSF" id="PIRSF000168">
    <property type="entry name" value="Acyl-CoA_oxidase"/>
    <property type="match status" value="1"/>
</dbReference>
<dbReference type="Pfam" id="PF01756">
    <property type="entry name" value="ACOX"/>
    <property type="match status" value="1"/>
</dbReference>
<comment type="caution">
    <text evidence="16">The sequence shown here is derived from an EMBL/GenBank/DDBJ whole genome shotgun (WGS) entry which is preliminary data.</text>
</comment>
<dbReference type="Proteomes" id="UP000827284">
    <property type="component" value="Unassembled WGS sequence"/>
</dbReference>
<accession>A0A9P3LZC6</accession>
<keyword evidence="5 10" id="KW-0274">FAD</keyword>
<reference evidence="16" key="2">
    <citation type="journal article" date="2022" name="Microbiol. Resour. Announc.">
        <title>Whole-Genome Sequence of Entomortierella parvispora E1425, a Mucoromycotan Fungus Associated with Burkholderiaceae-Related Endosymbiotic Bacteria.</title>
        <authorList>
            <person name="Herlambang A."/>
            <person name="Guo Y."/>
            <person name="Takashima Y."/>
            <person name="Narisawa K."/>
            <person name="Ohta H."/>
            <person name="Nishizawa T."/>
        </authorList>
    </citation>
    <scope>NUCLEOTIDE SEQUENCE</scope>
    <source>
        <strain evidence="16">E1425</strain>
    </source>
</reference>
<evidence type="ECO:0000256" key="8">
    <source>
        <dbReference type="ARBA" id="ARBA00023098"/>
    </source>
</evidence>
<dbReference type="InterPro" id="IPR029320">
    <property type="entry name" value="Acyl-CoA_ox_N"/>
</dbReference>
<dbReference type="InterPro" id="IPR055060">
    <property type="entry name" value="ACOX_C_alpha1"/>
</dbReference>
<dbReference type="OrthoDB" id="538336at2759"/>
<dbReference type="AlphaFoldDB" id="A0A9P3LZC6"/>
<dbReference type="GO" id="GO:0055088">
    <property type="term" value="P:lipid homeostasis"/>
    <property type="evidence" value="ECO:0007669"/>
    <property type="project" value="TreeGrafter"/>
</dbReference>
<protein>
    <recommendedName>
        <fullName evidence="10">Acyl-coenzyme A oxidase</fullName>
    </recommendedName>
</protein>
<feature type="domain" description="Acyl-CoA oxidase C-alpha1" evidence="15">
    <location>
        <begin position="283"/>
        <end position="447"/>
    </location>
</feature>
<dbReference type="SUPFAM" id="SSF47203">
    <property type="entry name" value="Acyl-CoA dehydrogenase C-terminal domain-like"/>
    <property type="match status" value="2"/>
</dbReference>
<comment type="subcellular location">
    <subcellularLocation>
        <location evidence="2">Peroxisome</location>
    </subcellularLocation>
</comment>
<evidence type="ECO:0000256" key="10">
    <source>
        <dbReference type="PIRNR" id="PIRNR000168"/>
    </source>
</evidence>
<feature type="active site" description="Proton acceptor" evidence="11">
    <location>
        <position position="432"/>
    </location>
</feature>
<comment type="cofactor">
    <cofactor evidence="1">
        <name>FAD</name>
        <dbReference type="ChEBI" id="CHEBI:57692"/>
    </cofactor>
</comment>
<dbReference type="GO" id="GO:0033540">
    <property type="term" value="P:fatty acid beta-oxidation using acyl-CoA oxidase"/>
    <property type="evidence" value="ECO:0007669"/>
    <property type="project" value="TreeGrafter"/>
</dbReference>
<dbReference type="Gene3D" id="2.40.110.10">
    <property type="entry name" value="Butyryl-CoA Dehydrogenase, subunit A, domain 2"/>
    <property type="match status" value="1"/>
</dbReference>
<dbReference type="FunFam" id="1.20.140.10:FF:000013">
    <property type="entry name" value="Acyl-coenzyme A oxidase"/>
    <property type="match status" value="1"/>
</dbReference>
<feature type="binding site" evidence="12">
    <location>
        <position position="186"/>
    </location>
    <ligand>
        <name>FAD</name>
        <dbReference type="ChEBI" id="CHEBI:57692"/>
    </ligand>
</feature>
<keyword evidence="7" id="KW-0560">Oxidoreductase</keyword>
<evidence type="ECO:0000313" key="17">
    <source>
        <dbReference type="Proteomes" id="UP000827284"/>
    </source>
</evidence>
<keyword evidence="8" id="KW-0443">Lipid metabolism</keyword>
<dbReference type="GO" id="GO:0005777">
    <property type="term" value="C:peroxisome"/>
    <property type="evidence" value="ECO:0007669"/>
    <property type="project" value="UniProtKB-SubCell"/>
</dbReference>
<dbReference type="PANTHER" id="PTHR10909">
    <property type="entry name" value="ELECTRON TRANSPORT OXIDOREDUCTASE"/>
    <property type="match status" value="1"/>
</dbReference>
<feature type="domain" description="Acyl-coenzyme A oxidase N-terminal" evidence="14">
    <location>
        <begin position="29"/>
        <end position="141"/>
    </location>
</feature>
<evidence type="ECO:0000256" key="7">
    <source>
        <dbReference type="ARBA" id="ARBA00023002"/>
    </source>
</evidence>
<feature type="binding site" evidence="12">
    <location>
        <position position="147"/>
    </location>
    <ligand>
        <name>FAD</name>
        <dbReference type="ChEBI" id="CHEBI:57692"/>
    </ligand>
</feature>
<keyword evidence="4 10" id="KW-0285">Flavoprotein</keyword>
<dbReference type="PANTHER" id="PTHR10909:SF250">
    <property type="entry name" value="PEROXISOMAL ACYL-COENZYME A OXIDASE 1"/>
    <property type="match status" value="1"/>
</dbReference>
<proteinExistence type="inferred from homology"/>
<dbReference type="Pfam" id="PF22924">
    <property type="entry name" value="ACOX_C_alpha1"/>
    <property type="match status" value="1"/>
</dbReference>
<dbReference type="FunFam" id="2.40.110.10:FF:000003">
    <property type="entry name" value="Acyl-coenzyme A oxidase"/>
    <property type="match status" value="1"/>
</dbReference>
<dbReference type="InterPro" id="IPR009100">
    <property type="entry name" value="AcylCoA_DH/oxidase_NM_dom_sf"/>
</dbReference>
<keyword evidence="17" id="KW-1185">Reference proteome</keyword>
<evidence type="ECO:0000259" key="15">
    <source>
        <dbReference type="Pfam" id="PF22924"/>
    </source>
</evidence>
<dbReference type="SUPFAM" id="SSF56645">
    <property type="entry name" value="Acyl-CoA dehydrogenase NM domain-like"/>
    <property type="match status" value="1"/>
</dbReference>
<evidence type="ECO:0000256" key="2">
    <source>
        <dbReference type="ARBA" id="ARBA00004275"/>
    </source>
</evidence>
<gene>
    <name evidence="16" type="ORF">EMPS_08163</name>
</gene>
<evidence type="ECO:0000256" key="4">
    <source>
        <dbReference type="ARBA" id="ARBA00022630"/>
    </source>
</evidence>
<evidence type="ECO:0000259" key="14">
    <source>
        <dbReference type="Pfam" id="PF14749"/>
    </source>
</evidence>
<reference evidence="16" key="1">
    <citation type="submission" date="2021-11" db="EMBL/GenBank/DDBJ databases">
        <authorList>
            <person name="Herlambang A."/>
            <person name="Guo Y."/>
            <person name="Takashima Y."/>
            <person name="Nishizawa T."/>
        </authorList>
    </citation>
    <scope>NUCLEOTIDE SEQUENCE</scope>
    <source>
        <strain evidence="16">E1425</strain>
    </source>
</reference>
<feature type="domain" description="Acyl-CoA oxidase C-terminal" evidence="13">
    <location>
        <begin position="492"/>
        <end position="655"/>
    </location>
</feature>
<dbReference type="InterPro" id="IPR002655">
    <property type="entry name" value="Acyl-CoA_oxidase_C"/>
</dbReference>
<keyword evidence="6" id="KW-0276">Fatty acid metabolism</keyword>
<dbReference type="Gene3D" id="1.10.540.10">
    <property type="entry name" value="Acyl-CoA dehydrogenase/oxidase, N-terminal domain"/>
    <property type="match status" value="1"/>
</dbReference>